<evidence type="ECO:0000313" key="3">
    <source>
        <dbReference type="EMBL" id="KAH9384107.1"/>
    </source>
</evidence>
<accession>A0A9J6H8S0</accession>
<evidence type="ECO:0000256" key="2">
    <source>
        <dbReference type="SAM" id="MobiDB-lite"/>
    </source>
</evidence>
<feature type="region of interest" description="Disordered" evidence="2">
    <location>
        <begin position="133"/>
        <end position="152"/>
    </location>
</feature>
<organism evidence="3 4">
    <name type="scientific">Haemaphysalis longicornis</name>
    <name type="common">Bush tick</name>
    <dbReference type="NCBI Taxonomy" id="44386"/>
    <lineage>
        <taxon>Eukaryota</taxon>
        <taxon>Metazoa</taxon>
        <taxon>Ecdysozoa</taxon>
        <taxon>Arthropoda</taxon>
        <taxon>Chelicerata</taxon>
        <taxon>Arachnida</taxon>
        <taxon>Acari</taxon>
        <taxon>Parasitiformes</taxon>
        <taxon>Ixodida</taxon>
        <taxon>Ixodoidea</taxon>
        <taxon>Ixodidae</taxon>
        <taxon>Haemaphysalinae</taxon>
        <taxon>Haemaphysalis</taxon>
    </lineage>
</organism>
<dbReference type="VEuPathDB" id="VectorBase:HLOH_062456"/>
<name>A0A9J6H8S0_HAELO</name>
<evidence type="ECO:0000256" key="1">
    <source>
        <dbReference type="SAM" id="Coils"/>
    </source>
</evidence>
<feature type="coiled-coil region" evidence="1">
    <location>
        <begin position="58"/>
        <end position="85"/>
    </location>
</feature>
<dbReference type="AlphaFoldDB" id="A0A9J6H8S0"/>
<sequence length="152" mass="16962">MCKPISSKCVSLEITEDGIMNSCVELVARNSQPFRLIDDSGFRKITDPVLKAVNAKRAIAAETLEDRLQEEAKSKREEISQSLKNWMFSLKIDSASRLDRALLGINAQYAENGKLILQPLAMKKLGTGHGTFARNAGQTPRFPRSPNMLKVW</sequence>
<evidence type="ECO:0000313" key="4">
    <source>
        <dbReference type="Proteomes" id="UP000821853"/>
    </source>
</evidence>
<comment type="caution">
    <text evidence="3">The sequence shown here is derived from an EMBL/GenBank/DDBJ whole genome shotgun (WGS) entry which is preliminary data.</text>
</comment>
<gene>
    <name evidence="3" type="ORF">HPB48_026093</name>
</gene>
<keyword evidence="1" id="KW-0175">Coiled coil</keyword>
<dbReference type="OrthoDB" id="6629021at2759"/>
<dbReference type="SUPFAM" id="SSF140996">
    <property type="entry name" value="Hermes dimerisation domain"/>
    <property type="match status" value="1"/>
</dbReference>
<dbReference type="Proteomes" id="UP000821853">
    <property type="component" value="Unassembled WGS sequence"/>
</dbReference>
<reference evidence="3 4" key="1">
    <citation type="journal article" date="2020" name="Cell">
        <title>Large-Scale Comparative Analyses of Tick Genomes Elucidate Their Genetic Diversity and Vector Capacities.</title>
        <authorList>
            <consortium name="Tick Genome and Microbiome Consortium (TIGMIC)"/>
            <person name="Jia N."/>
            <person name="Wang J."/>
            <person name="Shi W."/>
            <person name="Du L."/>
            <person name="Sun Y."/>
            <person name="Zhan W."/>
            <person name="Jiang J.F."/>
            <person name="Wang Q."/>
            <person name="Zhang B."/>
            <person name="Ji P."/>
            <person name="Bell-Sakyi L."/>
            <person name="Cui X.M."/>
            <person name="Yuan T.T."/>
            <person name="Jiang B.G."/>
            <person name="Yang W.F."/>
            <person name="Lam T.T."/>
            <person name="Chang Q.C."/>
            <person name="Ding S.J."/>
            <person name="Wang X.J."/>
            <person name="Zhu J.G."/>
            <person name="Ruan X.D."/>
            <person name="Zhao L."/>
            <person name="Wei J.T."/>
            <person name="Ye R.Z."/>
            <person name="Que T.C."/>
            <person name="Du C.H."/>
            <person name="Zhou Y.H."/>
            <person name="Cheng J.X."/>
            <person name="Dai P.F."/>
            <person name="Guo W.B."/>
            <person name="Han X.H."/>
            <person name="Huang E.J."/>
            <person name="Li L.F."/>
            <person name="Wei W."/>
            <person name="Gao Y.C."/>
            <person name="Liu J.Z."/>
            <person name="Shao H.Z."/>
            <person name="Wang X."/>
            <person name="Wang C.C."/>
            <person name="Yang T.C."/>
            <person name="Huo Q.B."/>
            <person name="Li W."/>
            <person name="Chen H.Y."/>
            <person name="Chen S.E."/>
            <person name="Zhou L.G."/>
            <person name="Ni X.B."/>
            <person name="Tian J.H."/>
            <person name="Sheng Y."/>
            <person name="Liu T."/>
            <person name="Pan Y.S."/>
            <person name="Xia L.Y."/>
            <person name="Li J."/>
            <person name="Zhao F."/>
            <person name="Cao W.C."/>
        </authorList>
    </citation>
    <scope>NUCLEOTIDE SEQUENCE [LARGE SCALE GENOMIC DNA]</scope>
    <source>
        <strain evidence="3">HaeL-2018</strain>
    </source>
</reference>
<dbReference type="EMBL" id="JABSTR010001599">
    <property type="protein sequence ID" value="KAH9384107.1"/>
    <property type="molecule type" value="Genomic_DNA"/>
</dbReference>
<keyword evidence="4" id="KW-1185">Reference proteome</keyword>
<proteinExistence type="predicted"/>
<protein>
    <submittedName>
        <fullName evidence="3">Uncharacterized protein</fullName>
    </submittedName>
</protein>